<gene>
    <name evidence="1" type="ORF">EZS28_036269</name>
</gene>
<proteinExistence type="predicted"/>
<dbReference type="AlphaFoldDB" id="A0A5J4UDA5"/>
<name>A0A5J4UDA5_9EUKA</name>
<sequence length="136" mass="15783">MPLNKHLHIEFDNAIKPKFTGTPRNIPLNAVMFVQKVYGYPIDWTGAIPMDCYIDPDGHVRINTIGQFALCKVRDIIRNVTKGYGTPPVIRRADLSNPLQLRCPPLKEELVYRGLQKDRREMIEQYESYIPKKKMI</sequence>
<evidence type="ECO:0000313" key="1">
    <source>
        <dbReference type="EMBL" id="KAA6368204.1"/>
    </source>
</evidence>
<dbReference type="Proteomes" id="UP000324800">
    <property type="component" value="Unassembled WGS sequence"/>
</dbReference>
<comment type="caution">
    <text evidence="1">The sequence shown here is derived from an EMBL/GenBank/DDBJ whole genome shotgun (WGS) entry which is preliminary data.</text>
</comment>
<evidence type="ECO:0000313" key="2">
    <source>
        <dbReference type="Proteomes" id="UP000324800"/>
    </source>
</evidence>
<organism evidence="1 2">
    <name type="scientific">Streblomastix strix</name>
    <dbReference type="NCBI Taxonomy" id="222440"/>
    <lineage>
        <taxon>Eukaryota</taxon>
        <taxon>Metamonada</taxon>
        <taxon>Preaxostyla</taxon>
        <taxon>Oxymonadida</taxon>
        <taxon>Streblomastigidae</taxon>
        <taxon>Streblomastix</taxon>
    </lineage>
</organism>
<accession>A0A5J4UDA5</accession>
<dbReference type="EMBL" id="SNRW01017582">
    <property type="protein sequence ID" value="KAA6368204.1"/>
    <property type="molecule type" value="Genomic_DNA"/>
</dbReference>
<reference evidence="1 2" key="1">
    <citation type="submission" date="2019-03" db="EMBL/GenBank/DDBJ databases">
        <title>Single cell metagenomics reveals metabolic interactions within the superorganism composed of flagellate Streblomastix strix and complex community of Bacteroidetes bacteria on its surface.</title>
        <authorList>
            <person name="Treitli S.C."/>
            <person name="Kolisko M."/>
            <person name="Husnik F."/>
            <person name="Keeling P."/>
            <person name="Hampl V."/>
        </authorList>
    </citation>
    <scope>NUCLEOTIDE SEQUENCE [LARGE SCALE GENOMIC DNA]</scope>
    <source>
        <strain evidence="1">ST1C</strain>
    </source>
</reference>
<protein>
    <submittedName>
        <fullName evidence="1">Uncharacterized protein</fullName>
    </submittedName>
</protein>